<sequence>MPQHRQARLLINKHELSQMRIEDLSPPAAPAPGEVLLAPDLFSLTTNNVTYAAYGEAMRYWDFFPTDDADWGQVPVWGFANVVASAVDGIREGERFYGYFPPSSVLRVQAMNVGKRGFRDGTAHRQALPAAYNQYLRCQVDPLYTPDSEAFQVIYRPLFITSFTLADFLADNNWFGAKRVVISSASSKTAYGTGFCIGDAVETIGLTSERNRDFVAGSGCYRTTLTYSQLDTLDSQVPTLYVDFSGDRELRSAIHHHCRELTYSCVVGSAQTVAMPTKQTLPGPAPTFFFAPDQILKRTAEWGAQTFGEQLGNAWSRFGAHVNDPQRELLRIVEGHGLDAAQQVFAQLLAGGVTPQEGHVIRL</sequence>
<evidence type="ECO:0008006" key="2">
    <source>
        <dbReference type="Google" id="ProtNLM"/>
    </source>
</evidence>
<dbReference type="InterPro" id="IPR021276">
    <property type="entry name" value="DUF2855"/>
</dbReference>
<evidence type="ECO:0000313" key="1">
    <source>
        <dbReference type="EMBL" id="KKO12040.1"/>
    </source>
</evidence>
<gene>
    <name evidence="1" type="ORF">LCGC14_0000480</name>
</gene>
<accession>A0A0F9W6R9</accession>
<name>A0A0F9W6R9_9ZZZZ</name>
<proteinExistence type="predicted"/>
<protein>
    <recommendedName>
        <fullName evidence="2">DUF2855 domain-containing protein</fullName>
    </recommendedName>
</protein>
<reference evidence="1" key="1">
    <citation type="journal article" date="2015" name="Nature">
        <title>Complex archaea that bridge the gap between prokaryotes and eukaryotes.</title>
        <authorList>
            <person name="Spang A."/>
            <person name="Saw J.H."/>
            <person name="Jorgensen S.L."/>
            <person name="Zaremba-Niedzwiedzka K."/>
            <person name="Martijn J."/>
            <person name="Lind A.E."/>
            <person name="van Eijk R."/>
            <person name="Schleper C."/>
            <person name="Guy L."/>
            <person name="Ettema T.J."/>
        </authorList>
    </citation>
    <scope>NUCLEOTIDE SEQUENCE</scope>
</reference>
<dbReference type="AlphaFoldDB" id="A0A0F9W6R9"/>
<organism evidence="1">
    <name type="scientific">marine sediment metagenome</name>
    <dbReference type="NCBI Taxonomy" id="412755"/>
    <lineage>
        <taxon>unclassified sequences</taxon>
        <taxon>metagenomes</taxon>
        <taxon>ecological metagenomes</taxon>
    </lineage>
</organism>
<comment type="caution">
    <text evidence="1">The sequence shown here is derived from an EMBL/GenBank/DDBJ whole genome shotgun (WGS) entry which is preliminary data.</text>
</comment>
<dbReference type="EMBL" id="LAZR01000001">
    <property type="protein sequence ID" value="KKO12040.1"/>
    <property type="molecule type" value="Genomic_DNA"/>
</dbReference>
<dbReference type="Pfam" id="PF11017">
    <property type="entry name" value="DUF2855"/>
    <property type="match status" value="1"/>
</dbReference>